<name>A0A174BT49_9FIRM</name>
<dbReference type="Pfam" id="PF01381">
    <property type="entry name" value="HTH_3"/>
    <property type="match status" value="1"/>
</dbReference>
<feature type="domain" description="HTH cro/C1-type" evidence="3">
    <location>
        <begin position="7"/>
        <end position="61"/>
    </location>
</feature>
<feature type="transmembrane region" description="Helical" evidence="2">
    <location>
        <begin position="121"/>
        <end position="143"/>
    </location>
</feature>
<dbReference type="STRING" id="39482.ERS852491_01110"/>
<dbReference type="GO" id="GO:0003677">
    <property type="term" value="F:DNA binding"/>
    <property type="evidence" value="ECO:0007669"/>
    <property type="project" value="UniProtKB-KW"/>
</dbReference>
<reference evidence="4 5" key="1">
    <citation type="submission" date="2015-09" db="EMBL/GenBank/DDBJ databases">
        <authorList>
            <consortium name="Pathogen Informatics"/>
        </authorList>
    </citation>
    <scope>NUCLEOTIDE SEQUENCE [LARGE SCALE GENOMIC DNA]</scope>
    <source>
        <strain evidence="4 5">2789STDY5834876</strain>
    </source>
</reference>
<dbReference type="SUPFAM" id="SSF47413">
    <property type="entry name" value="lambda repressor-like DNA-binding domains"/>
    <property type="match status" value="1"/>
</dbReference>
<feature type="transmembrane region" description="Helical" evidence="2">
    <location>
        <begin position="94"/>
        <end position="115"/>
    </location>
</feature>
<sequence>MALNDNIRKLREENNLTQQQLADRLYVSRQTVCRWENGSRCPDLVTAKKLAIAFDVSLDELISDEDIESSKDDLGFWKSERLKDRKRLHGYQKLILKCIQIVGAIYIVISVFCRIQLDIRVPVWCTLTGLCIAGAAFVINYLLSRKLDHL</sequence>
<keyword evidence="2" id="KW-1133">Transmembrane helix</keyword>
<dbReference type="Proteomes" id="UP000095544">
    <property type="component" value="Unassembled WGS sequence"/>
</dbReference>
<keyword evidence="2" id="KW-0812">Transmembrane</keyword>
<evidence type="ECO:0000256" key="1">
    <source>
        <dbReference type="ARBA" id="ARBA00023125"/>
    </source>
</evidence>
<evidence type="ECO:0000313" key="4">
    <source>
        <dbReference type="EMBL" id="CUO03954.1"/>
    </source>
</evidence>
<dbReference type="InterPro" id="IPR010982">
    <property type="entry name" value="Lambda_DNA-bd_dom_sf"/>
</dbReference>
<accession>A0A174BT49</accession>
<evidence type="ECO:0000259" key="3">
    <source>
        <dbReference type="PROSITE" id="PS50943"/>
    </source>
</evidence>
<dbReference type="RefSeq" id="WP_055151746.1">
    <property type="nucleotide sequence ID" value="NZ_CYZU01000008.1"/>
</dbReference>
<proteinExistence type="predicted"/>
<dbReference type="OrthoDB" id="9815852at2"/>
<evidence type="ECO:0000256" key="2">
    <source>
        <dbReference type="SAM" id="Phobius"/>
    </source>
</evidence>
<dbReference type="SMART" id="SM00530">
    <property type="entry name" value="HTH_XRE"/>
    <property type="match status" value="1"/>
</dbReference>
<dbReference type="PROSITE" id="PS50943">
    <property type="entry name" value="HTH_CROC1"/>
    <property type="match status" value="1"/>
</dbReference>
<dbReference type="AlphaFoldDB" id="A0A174BT49"/>
<dbReference type="PANTHER" id="PTHR46558">
    <property type="entry name" value="TRACRIPTIONAL REGULATORY PROTEIN-RELATED-RELATED"/>
    <property type="match status" value="1"/>
</dbReference>
<dbReference type="InterPro" id="IPR001387">
    <property type="entry name" value="Cro/C1-type_HTH"/>
</dbReference>
<gene>
    <name evidence="4" type="ORF">ERS852491_01110</name>
</gene>
<dbReference type="PANTHER" id="PTHR46558:SF11">
    <property type="entry name" value="HTH-TYPE TRANSCRIPTIONAL REGULATOR XRE"/>
    <property type="match status" value="1"/>
</dbReference>
<evidence type="ECO:0000313" key="5">
    <source>
        <dbReference type="Proteomes" id="UP000095544"/>
    </source>
</evidence>
<dbReference type="EMBL" id="CYZU01000008">
    <property type="protein sequence ID" value="CUO03954.1"/>
    <property type="molecule type" value="Genomic_DNA"/>
</dbReference>
<keyword evidence="2" id="KW-0472">Membrane</keyword>
<organism evidence="4 5">
    <name type="scientific">Faecalicatena contorta</name>
    <dbReference type="NCBI Taxonomy" id="39482"/>
    <lineage>
        <taxon>Bacteria</taxon>
        <taxon>Bacillati</taxon>
        <taxon>Bacillota</taxon>
        <taxon>Clostridia</taxon>
        <taxon>Lachnospirales</taxon>
        <taxon>Lachnospiraceae</taxon>
        <taxon>Faecalicatena</taxon>
    </lineage>
</organism>
<dbReference type="CDD" id="cd00093">
    <property type="entry name" value="HTH_XRE"/>
    <property type="match status" value="1"/>
</dbReference>
<dbReference type="Gene3D" id="1.10.260.40">
    <property type="entry name" value="lambda repressor-like DNA-binding domains"/>
    <property type="match status" value="1"/>
</dbReference>
<protein>
    <submittedName>
        <fullName evidence="4">Predicted transcriptional regulator</fullName>
    </submittedName>
</protein>
<keyword evidence="1" id="KW-0238">DNA-binding</keyword>